<dbReference type="Proteomes" id="UP000182692">
    <property type="component" value="Unassembled WGS sequence"/>
</dbReference>
<dbReference type="OrthoDB" id="6629240at2"/>
<dbReference type="AlphaFoldDB" id="A0A1I5XTD9"/>
<dbReference type="RefSeq" id="WP_083417944.1">
    <property type="nucleotide sequence ID" value="NZ_FOWR01000074.1"/>
</dbReference>
<sequence length="207" mass="22788">MSEITPDQLLQQLKQHASTRTQHSLDAIFQVCMEQQGRGLNEFSYATIAKLGAGRGVPAAQSIRNKTGEPYRALIKSFVDASPKPKKVAPSSSKGISYSWIDELEDPVVRLQANILYSEKKQAEKLLRELVPINQVIEVFDGGSQSVSTVKLSELERSALEYLLSSIFLRRNGLEHGKNGTIVKADTGESFFPVATIDAIKKALTNL</sequence>
<dbReference type="STRING" id="1121869.SAMN03084138_04822"/>
<evidence type="ECO:0000313" key="1">
    <source>
        <dbReference type="EMBL" id="SFQ35007.1"/>
    </source>
</evidence>
<reference evidence="1 2" key="1">
    <citation type="submission" date="2016-10" db="EMBL/GenBank/DDBJ databases">
        <authorList>
            <person name="de Groot N.N."/>
        </authorList>
    </citation>
    <scope>NUCLEOTIDE SEQUENCE [LARGE SCALE GENOMIC DNA]</scope>
    <source>
        <strain evidence="1 2">DSM 15893</strain>
    </source>
</reference>
<gene>
    <name evidence="1" type="ORF">SAMN03084138_04822</name>
</gene>
<evidence type="ECO:0000313" key="2">
    <source>
        <dbReference type="Proteomes" id="UP000182692"/>
    </source>
</evidence>
<dbReference type="EMBL" id="FOWR01000074">
    <property type="protein sequence ID" value="SFQ35007.1"/>
    <property type="molecule type" value="Genomic_DNA"/>
</dbReference>
<accession>A0A1I5XTD9</accession>
<organism evidence="1 2">
    <name type="scientific">Enterovibrio norvegicus DSM 15893</name>
    <dbReference type="NCBI Taxonomy" id="1121869"/>
    <lineage>
        <taxon>Bacteria</taxon>
        <taxon>Pseudomonadati</taxon>
        <taxon>Pseudomonadota</taxon>
        <taxon>Gammaproteobacteria</taxon>
        <taxon>Vibrionales</taxon>
        <taxon>Vibrionaceae</taxon>
        <taxon>Enterovibrio</taxon>
    </lineage>
</organism>
<dbReference type="NCBIfam" id="NF040692">
    <property type="entry name" value="recomb_assoc"/>
    <property type="match status" value="1"/>
</dbReference>
<name>A0A1I5XTD9_9GAMM</name>
<proteinExistence type="predicted"/>
<protein>
    <submittedName>
        <fullName evidence="1">Uncharacterized protein</fullName>
    </submittedName>
</protein>
<dbReference type="InterPro" id="IPR048061">
    <property type="entry name" value="GmtX-like"/>
</dbReference>
<dbReference type="GeneID" id="35869527"/>